<evidence type="ECO:0000259" key="20">
    <source>
        <dbReference type="SMART" id="SM00928"/>
    </source>
</evidence>
<dbReference type="InterPro" id="IPR029149">
    <property type="entry name" value="Creatin/AminoP/Spt16_N"/>
</dbReference>
<organism evidence="22 23">
    <name type="scientific">Entomortierella chlamydospora</name>
    <dbReference type="NCBI Taxonomy" id="101097"/>
    <lineage>
        <taxon>Eukaryota</taxon>
        <taxon>Fungi</taxon>
        <taxon>Fungi incertae sedis</taxon>
        <taxon>Mucoromycota</taxon>
        <taxon>Mortierellomycotina</taxon>
        <taxon>Mortierellomycetes</taxon>
        <taxon>Mortierellales</taxon>
        <taxon>Mortierellaceae</taxon>
        <taxon>Entomortierella</taxon>
    </lineage>
</organism>
<dbReference type="Pfam" id="PF05254">
    <property type="entry name" value="UPF0203"/>
    <property type="match status" value="1"/>
</dbReference>
<dbReference type="SUPFAM" id="SSF142019">
    <property type="entry name" value="Nqo1 FMN-binding domain-like"/>
    <property type="match status" value="1"/>
</dbReference>
<dbReference type="GO" id="GO:0051539">
    <property type="term" value="F:4 iron, 4 sulfur cluster binding"/>
    <property type="evidence" value="ECO:0007669"/>
    <property type="project" value="UniProtKB-KW"/>
</dbReference>
<evidence type="ECO:0000256" key="11">
    <source>
        <dbReference type="ARBA" id="ARBA00022801"/>
    </source>
</evidence>
<dbReference type="Gene3D" id="3.40.350.10">
    <property type="entry name" value="Creatinase/prolidase N-terminal domain"/>
    <property type="match status" value="1"/>
</dbReference>
<evidence type="ECO:0000256" key="17">
    <source>
        <dbReference type="ARBA" id="ARBA00023211"/>
    </source>
</evidence>
<dbReference type="GO" id="GO:0008137">
    <property type="term" value="F:NADH dehydrogenase (ubiquinone) activity"/>
    <property type="evidence" value="ECO:0007669"/>
    <property type="project" value="InterPro"/>
</dbReference>
<evidence type="ECO:0000256" key="19">
    <source>
        <dbReference type="ARBA" id="ARBA00072764"/>
    </source>
</evidence>
<keyword evidence="15" id="KW-0520">NAD</keyword>
<protein>
    <recommendedName>
        <fullName evidence="19">NADH-ubiquinone oxidoreductase 51 kDa subunit, mitochondrial</fullName>
    </recommendedName>
</protein>
<accession>A0A9P6MVY8</accession>
<keyword evidence="8" id="KW-0285">Flavoprotein</keyword>
<dbReference type="GO" id="GO:0010181">
    <property type="term" value="F:FMN binding"/>
    <property type="evidence" value="ECO:0007669"/>
    <property type="project" value="InterPro"/>
</dbReference>
<dbReference type="InterPro" id="IPR019575">
    <property type="entry name" value="Nuop51_4Fe4S-bd"/>
</dbReference>
<dbReference type="PANTHER" id="PTHR11780">
    <property type="entry name" value="NADH-UBIQUINONE OXIDOREDUCTASE FLAVOPROTEIN 1 NDUFV1"/>
    <property type="match status" value="1"/>
</dbReference>
<keyword evidence="9" id="KW-0288">FMN</keyword>
<dbReference type="AlphaFoldDB" id="A0A9P6MVY8"/>
<evidence type="ECO:0000256" key="9">
    <source>
        <dbReference type="ARBA" id="ARBA00022643"/>
    </source>
</evidence>
<evidence type="ECO:0000256" key="3">
    <source>
        <dbReference type="ARBA" id="ARBA00001966"/>
    </source>
</evidence>
<dbReference type="InterPro" id="IPR000994">
    <property type="entry name" value="Pept_M24"/>
</dbReference>
<gene>
    <name evidence="22" type="primary">NDH51</name>
    <name evidence="22" type="ORF">BGZ80_009711</name>
</gene>
<dbReference type="InterPro" id="IPR037207">
    <property type="entry name" value="Nuop51_4Fe4S-bd_sf"/>
</dbReference>
<dbReference type="InterPro" id="IPR054765">
    <property type="entry name" value="SLBB_dom"/>
</dbReference>
<dbReference type="PROSITE" id="PS51808">
    <property type="entry name" value="CHCH"/>
    <property type="match status" value="1"/>
</dbReference>
<feature type="domain" description="NADH-ubiquinone oxidoreductase 51kDa subunit iron-sulphur binding" evidence="20">
    <location>
        <begin position="259"/>
        <end position="304"/>
    </location>
</feature>
<dbReference type="Pfam" id="PF00557">
    <property type="entry name" value="Peptidase_M24"/>
    <property type="match status" value="1"/>
</dbReference>
<dbReference type="FunFam" id="3.90.230.10:FF:000002">
    <property type="entry name" value="Xaa-Pro aminopeptidase 3"/>
    <property type="match status" value="1"/>
</dbReference>
<keyword evidence="7" id="KW-0004">4Fe-4S</keyword>
<reference evidence="22" key="1">
    <citation type="journal article" date="2020" name="Fungal Divers.">
        <title>Resolving the Mortierellaceae phylogeny through synthesis of multi-gene phylogenetics and phylogenomics.</title>
        <authorList>
            <person name="Vandepol N."/>
            <person name="Liber J."/>
            <person name="Desiro A."/>
            <person name="Na H."/>
            <person name="Kennedy M."/>
            <person name="Barry K."/>
            <person name="Grigoriev I.V."/>
            <person name="Miller A.N."/>
            <person name="O'Donnell K."/>
            <person name="Stajich J.E."/>
            <person name="Bonito G."/>
        </authorList>
    </citation>
    <scope>NUCLEOTIDE SEQUENCE</scope>
    <source>
        <strain evidence="22">NRRL 2769</strain>
    </source>
</reference>
<comment type="cofactor">
    <cofactor evidence="3">
        <name>[4Fe-4S] cluster</name>
        <dbReference type="ChEBI" id="CHEBI:49883"/>
    </cofactor>
</comment>
<evidence type="ECO:0000256" key="13">
    <source>
        <dbReference type="ARBA" id="ARBA00023004"/>
    </source>
</evidence>
<keyword evidence="16" id="KW-1015">Disulfide bond</keyword>
<dbReference type="SMART" id="SM00928">
    <property type="entry name" value="NADH_4Fe-4S"/>
    <property type="match status" value="1"/>
</dbReference>
<dbReference type="PROSITE" id="PS00645">
    <property type="entry name" value="COMPLEX1_51K_2"/>
    <property type="match status" value="1"/>
</dbReference>
<dbReference type="Gene3D" id="1.20.1440.230">
    <property type="entry name" value="NADH-ubiquinone oxidoreductase 51kDa subunit, iron-sulphur binding domain"/>
    <property type="match status" value="1"/>
</dbReference>
<dbReference type="CDD" id="cd01087">
    <property type="entry name" value="Prolidase"/>
    <property type="match status" value="1"/>
</dbReference>
<dbReference type="SUPFAM" id="SSF53092">
    <property type="entry name" value="Creatinase/prolidase N-terminal domain"/>
    <property type="match status" value="1"/>
</dbReference>
<dbReference type="SUPFAM" id="SSF140490">
    <property type="entry name" value="Nqo1C-terminal domain-like"/>
    <property type="match status" value="1"/>
</dbReference>
<dbReference type="InterPro" id="IPR050837">
    <property type="entry name" value="ComplexI_51kDa_subunit"/>
</dbReference>
<dbReference type="Pfam" id="PF22461">
    <property type="entry name" value="SLBB_2"/>
    <property type="match status" value="1"/>
</dbReference>
<dbReference type="PANTHER" id="PTHR11780:SF10">
    <property type="entry name" value="NADH DEHYDROGENASE [UBIQUINONE] FLAVOPROTEIN 1, MITOCHONDRIAL"/>
    <property type="match status" value="1"/>
</dbReference>
<evidence type="ECO:0000256" key="14">
    <source>
        <dbReference type="ARBA" id="ARBA00023014"/>
    </source>
</evidence>
<evidence type="ECO:0000256" key="8">
    <source>
        <dbReference type="ARBA" id="ARBA00022630"/>
    </source>
</evidence>
<comment type="similarity">
    <text evidence="6">Belongs to the peptidase M24B family.</text>
</comment>
<comment type="similarity">
    <text evidence="5">Belongs to the complex I 51 kDa subunit family.</text>
</comment>
<sequence length="902" mass="99906">MPSLPRYLVVNADEGEPGTCKDREIMRGDPHKLVEGCLVAGRAMNANAAYIYIRGEFYNEASNLQVAINEAYKAGLIGKNACGSGFDFDVYIHRGAGAYICGEETALIESIEGKAGKPRLKPPFPADVGLFGCPTTVANVETVAVAPTILRRGGKWFAGFGRPRNSGTKLFCISGHVNNPCTVEEEMSIPLKELIDKHCGGVKGGWDNLLGIIPGGSSVPVLPRSICEDVLMDFDALRDVQSGLGTAAVIVMDKSTDIVAAISRLSAFYKHESCGQCTPCREGTSWLANMMARFETGQARPREIDMIEELSREIEGHTICALGDAAAWPVQGLIRHFRPELEARIAQFKKDAQVQSPSTFQDESIPATHWSAMSSSIGEKCTKIKQEYDTCFNSWYSEKFLKGDATPMCDELFFKYKDCLLKTLEEKKLDTLLADARKENPFPNSSSSSSDIKHRALQSEIRPTFAARITAGSIYKTQLTSSLSQPQHQQCHSFSSTAAPSRQAKVAAQYGQPTWMTHPHLMKEGERFNEPDSALVLEKNDSPRGYKMTMFVAPKNANIEMWEGARTGIDAAKEIFGADEAIDANLFRYRIVDIASRYENVYFDYPTPSIFLPMDIAKKLHNRPDSDAMSATKGLSPLVQEMRVIKSEAEIKLMRQSGEISGKAFIETMKFTNPDRLEHQIYAKFDYECRMRGSQMMAYVPVVAGGSNALTMHYVNNDQPLKDGDLLLMDAGGEFNGYASDITRTWPVNGKFTQAQKDLYDVVLHANKECIKLCTEEHGMSLNQIHDVSMRLTKEGLAELGIKPLLNDVDRRLYPHHVGHYLGMDVHDTGDISRSRPLKEGMVITIEPGLYIPRDSAYPEKYQGIGIRIEDNVVIGKDVPHVLSVTAPKEVVDIEYCCASGR</sequence>
<keyword evidence="23" id="KW-1185">Reference proteome</keyword>
<dbReference type="Proteomes" id="UP000703661">
    <property type="component" value="Unassembled WGS sequence"/>
</dbReference>
<dbReference type="Gene3D" id="3.10.20.600">
    <property type="match status" value="1"/>
</dbReference>
<evidence type="ECO:0000256" key="10">
    <source>
        <dbReference type="ARBA" id="ARBA00022723"/>
    </source>
</evidence>
<dbReference type="Gene3D" id="3.40.50.11540">
    <property type="entry name" value="NADH-ubiquinone oxidoreductase 51kDa subunit"/>
    <property type="match status" value="1"/>
</dbReference>
<keyword evidence="13" id="KW-0408">Iron</keyword>
<dbReference type="Pfam" id="PF10589">
    <property type="entry name" value="NADH_4Fe-4S"/>
    <property type="match status" value="1"/>
</dbReference>
<dbReference type="InterPro" id="IPR036005">
    <property type="entry name" value="Creatinase/aminopeptidase-like"/>
</dbReference>
<dbReference type="InterPro" id="IPR001949">
    <property type="entry name" value="NADH-UbQ_OxRdtase_51kDa_CS"/>
</dbReference>
<dbReference type="InterPro" id="IPR007865">
    <property type="entry name" value="Aminopep_P_N"/>
</dbReference>
<dbReference type="FunFam" id="1.20.1440.230:FF:000001">
    <property type="entry name" value="Mitochondrial NADH dehydrogenase flavoprotein 1"/>
    <property type="match status" value="1"/>
</dbReference>
<dbReference type="SMART" id="SM01011">
    <property type="entry name" value="AMP_N"/>
    <property type="match status" value="1"/>
</dbReference>
<dbReference type="SUPFAM" id="SSF142984">
    <property type="entry name" value="Nqo1 middle domain-like"/>
    <property type="match status" value="1"/>
</dbReference>
<evidence type="ECO:0000256" key="6">
    <source>
        <dbReference type="ARBA" id="ARBA00008766"/>
    </source>
</evidence>
<feature type="domain" description="Aminopeptidase P N-terminal" evidence="21">
    <location>
        <begin position="494"/>
        <end position="612"/>
    </location>
</feature>
<name>A0A9P6MVY8_9FUNG</name>
<dbReference type="FunFam" id="3.10.20.600:FF:000001">
    <property type="entry name" value="NADH dehydrogenase [ubiquinone] flavoprotein 1, mitochondrial"/>
    <property type="match status" value="1"/>
</dbReference>
<evidence type="ECO:0000313" key="23">
    <source>
        <dbReference type="Proteomes" id="UP000703661"/>
    </source>
</evidence>
<evidence type="ECO:0000256" key="18">
    <source>
        <dbReference type="ARBA" id="ARBA00063883"/>
    </source>
</evidence>
<keyword evidence="10" id="KW-0479">Metal-binding</keyword>
<evidence type="ECO:0000256" key="4">
    <source>
        <dbReference type="ARBA" id="ARBA00006196"/>
    </source>
</evidence>
<dbReference type="GO" id="GO:0070006">
    <property type="term" value="F:metalloaminopeptidase activity"/>
    <property type="evidence" value="ECO:0007669"/>
    <property type="project" value="InterPro"/>
</dbReference>
<evidence type="ECO:0000256" key="1">
    <source>
        <dbReference type="ARBA" id="ARBA00001917"/>
    </source>
</evidence>
<dbReference type="GO" id="GO:0005739">
    <property type="term" value="C:mitochondrion"/>
    <property type="evidence" value="ECO:0007669"/>
    <property type="project" value="UniProtKB-ARBA"/>
</dbReference>
<dbReference type="EMBL" id="JAAAID010000606">
    <property type="protein sequence ID" value="KAG0015671.1"/>
    <property type="molecule type" value="Genomic_DNA"/>
</dbReference>
<dbReference type="InterPro" id="IPR011538">
    <property type="entry name" value="Nuo51_FMN-bd"/>
</dbReference>
<dbReference type="InterPro" id="IPR037225">
    <property type="entry name" value="Nuo51_FMN-bd_sf"/>
</dbReference>
<proteinExistence type="inferred from homology"/>
<evidence type="ECO:0000256" key="2">
    <source>
        <dbReference type="ARBA" id="ARBA00001936"/>
    </source>
</evidence>
<evidence type="ECO:0000256" key="5">
    <source>
        <dbReference type="ARBA" id="ARBA00007523"/>
    </source>
</evidence>
<evidence type="ECO:0000256" key="16">
    <source>
        <dbReference type="ARBA" id="ARBA00023157"/>
    </source>
</evidence>
<dbReference type="Pfam" id="PF05195">
    <property type="entry name" value="AMP_N"/>
    <property type="match status" value="1"/>
</dbReference>
<comment type="subunit">
    <text evidence="18">Complex I is composed of about 40 different subunits. This is a component of the flavoprotein-sulfur (FP) fragment of the enzyme.</text>
</comment>
<keyword evidence="17" id="KW-0464">Manganese</keyword>
<keyword evidence="12" id="KW-1278">Translocase</keyword>
<evidence type="ECO:0000256" key="15">
    <source>
        <dbReference type="ARBA" id="ARBA00023027"/>
    </source>
</evidence>
<comment type="similarity">
    <text evidence="4">Belongs to the TRIAP1/MDM35 family.</text>
</comment>
<comment type="cofactor">
    <cofactor evidence="2">
        <name>Mn(2+)</name>
        <dbReference type="ChEBI" id="CHEBI:29035"/>
    </cofactor>
</comment>
<evidence type="ECO:0000259" key="21">
    <source>
        <dbReference type="SMART" id="SM01011"/>
    </source>
</evidence>
<dbReference type="FunFam" id="3.40.50.11540:FF:000001">
    <property type="entry name" value="NADH dehydrogenase [ubiquinone] flavoprotein 1, mitochondrial"/>
    <property type="match status" value="1"/>
</dbReference>
<evidence type="ECO:0000313" key="22">
    <source>
        <dbReference type="EMBL" id="KAG0015671.1"/>
    </source>
</evidence>
<dbReference type="InterPro" id="IPR007918">
    <property type="entry name" value="MDM35_apoptosis"/>
</dbReference>
<dbReference type="SUPFAM" id="SSF55920">
    <property type="entry name" value="Creatinase/aminopeptidase"/>
    <property type="match status" value="1"/>
</dbReference>
<evidence type="ECO:0000256" key="7">
    <source>
        <dbReference type="ARBA" id="ARBA00022485"/>
    </source>
</evidence>
<dbReference type="Pfam" id="PF01512">
    <property type="entry name" value="Complex1_51K"/>
    <property type="match status" value="1"/>
</dbReference>
<dbReference type="GO" id="GO:0030145">
    <property type="term" value="F:manganese ion binding"/>
    <property type="evidence" value="ECO:0007669"/>
    <property type="project" value="InterPro"/>
</dbReference>
<dbReference type="Gene3D" id="3.90.230.10">
    <property type="entry name" value="Creatinase/methionine aminopeptidase superfamily"/>
    <property type="match status" value="1"/>
</dbReference>
<keyword evidence="11" id="KW-0378">Hydrolase</keyword>
<comment type="cofactor">
    <cofactor evidence="1">
        <name>FMN</name>
        <dbReference type="ChEBI" id="CHEBI:58210"/>
    </cofactor>
</comment>
<dbReference type="PROSITE" id="PS00644">
    <property type="entry name" value="COMPLEX1_51K_1"/>
    <property type="match status" value="1"/>
</dbReference>
<dbReference type="NCBIfam" id="NF010120">
    <property type="entry name" value="PRK13596.1"/>
    <property type="match status" value="1"/>
</dbReference>
<keyword evidence="14" id="KW-0411">Iron-sulfur</keyword>
<comment type="caution">
    <text evidence="22">The sequence shown here is derived from an EMBL/GenBank/DDBJ whole genome shotgun (WGS) entry which is preliminary data.</text>
</comment>
<evidence type="ECO:0000256" key="12">
    <source>
        <dbReference type="ARBA" id="ARBA00022967"/>
    </source>
</evidence>